<name>A0ABD3DHX5_9LAMI</name>
<feature type="active site" description="Nucleophile" evidence="1">
    <location>
        <position position="377"/>
    </location>
</feature>
<feature type="binding site" evidence="2">
    <location>
        <position position="466"/>
    </location>
    <ligand>
        <name>L-glutamate</name>
        <dbReference type="ChEBI" id="CHEBI:29985"/>
    </ligand>
</feature>
<gene>
    <name evidence="5" type="ORF">CASFOL_015612</name>
</gene>
<comment type="catalytic activity">
    <reaction evidence="3">
        <text>an N-terminal (5-L-glutamyl)-[peptide] + an alpha-amino acid = 5-L-glutamyl amino acid + an N-terminal L-alpha-aminoacyl-[peptide]</text>
        <dbReference type="Rhea" id="RHEA:23904"/>
        <dbReference type="Rhea" id="RHEA-COMP:9780"/>
        <dbReference type="Rhea" id="RHEA-COMP:9795"/>
        <dbReference type="ChEBI" id="CHEBI:77644"/>
        <dbReference type="ChEBI" id="CHEBI:78597"/>
        <dbReference type="ChEBI" id="CHEBI:78599"/>
        <dbReference type="ChEBI" id="CHEBI:78608"/>
        <dbReference type="EC" id="2.3.2.2"/>
    </reaction>
</comment>
<dbReference type="InterPro" id="IPR029055">
    <property type="entry name" value="Ntn_hydrolases_N"/>
</dbReference>
<evidence type="ECO:0000313" key="6">
    <source>
        <dbReference type="Proteomes" id="UP001632038"/>
    </source>
</evidence>
<keyword evidence="3" id="KW-0012">Acyltransferase</keyword>
<dbReference type="SUPFAM" id="SSF56235">
    <property type="entry name" value="N-terminal nucleophile aminohydrolases (Ntn hydrolases)"/>
    <property type="match status" value="1"/>
</dbReference>
<evidence type="ECO:0000313" key="5">
    <source>
        <dbReference type="EMBL" id="KAL3640644.1"/>
    </source>
</evidence>
<keyword evidence="3" id="KW-0378">Hydrolase</keyword>
<dbReference type="PANTHER" id="PTHR11686">
    <property type="entry name" value="GAMMA GLUTAMYL TRANSPEPTIDASE"/>
    <property type="match status" value="1"/>
</dbReference>
<keyword evidence="6" id="KW-1185">Reference proteome</keyword>
<evidence type="ECO:0000256" key="1">
    <source>
        <dbReference type="PIRSR" id="PIRSR600101-1"/>
    </source>
</evidence>
<dbReference type="Gene3D" id="3.60.20.40">
    <property type="match status" value="1"/>
</dbReference>
<comment type="catalytic activity">
    <reaction evidence="3">
        <text>glutathione + H2O = L-cysteinylglycine + L-glutamate</text>
        <dbReference type="Rhea" id="RHEA:28807"/>
        <dbReference type="ChEBI" id="CHEBI:15377"/>
        <dbReference type="ChEBI" id="CHEBI:29985"/>
        <dbReference type="ChEBI" id="CHEBI:57925"/>
        <dbReference type="ChEBI" id="CHEBI:61694"/>
        <dbReference type="EC" id="3.4.19.13"/>
    </reaction>
</comment>
<dbReference type="PRINTS" id="PR01210">
    <property type="entry name" value="GGTRANSPTASE"/>
</dbReference>
<dbReference type="Gene3D" id="1.10.246.130">
    <property type="match status" value="1"/>
</dbReference>
<dbReference type="GO" id="GO:0006751">
    <property type="term" value="P:glutathione catabolic process"/>
    <property type="evidence" value="ECO:0007669"/>
    <property type="project" value="UniProtKB-UniRule"/>
</dbReference>
<comment type="function">
    <text evidence="3">Cleaves the gamma-glutamyl peptide bond of glutathione and glutathione conjugates.</text>
</comment>
<feature type="signal peptide" evidence="4">
    <location>
        <begin position="1"/>
        <end position="28"/>
    </location>
</feature>
<feature type="chain" id="PRO_5044778909" description="Glutathione hydrolase" evidence="4">
    <location>
        <begin position="29"/>
        <end position="575"/>
    </location>
</feature>
<comment type="catalytic activity">
    <reaction evidence="3">
        <text>an S-substituted glutathione + H2O = an S-substituted L-cysteinylglycine + L-glutamate</text>
        <dbReference type="Rhea" id="RHEA:59468"/>
        <dbReference type="ChEBI" id="CHEBI:15377"/>
        <dbReference type="ChEBI" id="CHEBI:29985"/>
        <dbReference type="ChEBI" id="CHEBI:90779"/>
        <dbReference type="ChEBI" id="CHEBI:143103"/>
        <dbReference type="EC" id="3.4.19.13"/>
    </reaction>
</comment>
<evidence type="ECO:0000256" key="4">
    <source>
        <dbReference type="SAM" id="SignalP"/>
    </source>
</evidence>
<dbReference type="AlphaFoldDB" id="A0ABD3DHX5"/>
<accession>A0ABD3DHX5</accession>
<proteinExistence type="predicted"/>
<feature type="binding site" evidence="2">
    <location>
        <begin position="395"/>
        <end position="397"/>
    </location>
    <ligand>
        <name>L-glutamate</name>
        <dbReference type="ChEBI" id="CHEBI:29985"/>
    </ligand>
</feature>
<dbReference type="GO" id="GO:0036374">
    <property type="term" value="F:glutathione hydrolase activity"/>
    <property type="evidence" value="ECO:0007669"/>
    <property type="project" value="UniProtKB-UniRule"/>
</dbReference>
<reference evidence="6" key="1">
    <citation type="journal article" date="2024" name="IScience">
        <title>Strigolactones Initiate the Formation of Haustorium-like Structures in Castilleja.</title>
        <authorList>
            <person name="Buerger M."/>
            <person name="Peterson D."/>
            <person name="Chory J."/>
        </authorList>
    </citation>
    <scope>NUCLEOTIDE SEQUENCE [LARGE SCALE GENOMIC DNA]</scope>
</reference>
<dbReference type="FunFam" id="1.10.246.130:FF:000001">
    <property type="entry name" value="Gamma-glutamyltransferase 5 isoform 1"/>
    <property type="match status" value="1"/>
</dbReference>
<feature type="binding site" evidence="2">
    <location>
        <position position="102"/>
    </location>
    <ligand>
        <name>L-glutamate</name>
        <dbReference type="ChEBI" id="CHEBI:29985"/>
    </ligand>
</feature>
<dbReference type="NCBIfam" id="TIGR00066">
    <property type="entry name" value="g_glut_trans"/>
    <property type="match status" value="1"/>
</dbReference>
<comment type="caution">
    <text evidence="5">The sequence shown here is derived from an EMBL/GenBank/DDBJ whole genome shotgun (WGS) entry which is preliminary data.</text>
</comment>
<keyword evidence="4" id="KW-0732">Signal</keyword>
<keyword evidence="3" id="KW-0808">Transferase</keyword>
<evidence type="ECO:0000256" key="2">
    <source>
        <dbReference type="PIRSR" id="PIRSR600101-2"/>
    </source>
</evidence>
<dbReference type="InterPro" id="IPR043137">
    <property type="entry name" value="GGT_ssub_C"/>
</dbReference>
<feature type="binding site" evidence="2">
    <location>
        <begin position="444"/>
        <end position="445"/>
    </location>
    <ligand>
        <name>L-glutamate</name>
        <dbReference type="ChEBI" id="CHEBI:29985"/>
    </ligand>
</feature>
<organism evidence="5 6">
    <name type="scientific">Castilleja foliolosa</name>
    <dbReference type="NCBI Taxonomy" id="1961234"/>
    <lineage>
        <taxon>Eukaryota</taxon>
        <taxon>Viridiplantae</taxon>
        <taxon>Streptophyta</taxon>
        <taxon>Embryophyta</taxon>
        <taxon>Tracheophyta</taxon>
        <taxon>Spermatophyta</taxon>
        <taxon>Magnoliopsida</taxon>
        <taxon>eudicotyledons</taxon>
        <taxon>Gunneridae</taxon>
        <taxon>Pentapetalae</taxon>
        <taxon>asterids</taxon>
        <taxon>lamiids</taxon>
        <taxon>Lamiales</taxon>
        <taxon>Orobanchaceae</taxon>
        <taxon>Pedicularideae</taxon>
        <taxon>Castillejinae</taxon>
        <taxon>Castilleja</taxon>
    </lineage>
</organism>
<dbReference type="Proteomes" id="UP001632038">
    <property type="component" value="Unassembled WGS sequence"/>
</dbReference>
<protein>
    <recommendedName>
        <fullName evidence="3">Glutathione hydrolase</fullName>
        <ecNumber evidence="3">2.3.2.2</ecNumber>
        <ecNumber evidence="3">3.4.19.13</ecNumber>
    </recommendedName>
    <alternativeName>
        <fullName evidence="3">Gamma-glutamyltransferase</fullName>
    </alternativeName>
    <alternativeName>
        <fullName evidence="3">Gamma-glutamyltranspeptidase</fullName>
    </alternativeName>
</protein>
<dbReference type="GO" id="GO:0103068">
    <property type="term" value="F:leukotriene C4 gamma-glutamyl transferase activity"/>
    <property type="evidence" value="ECO:0007669"/>
    <property type="project" value="UniProtKB-EC"/>
</dbReference>
<evidence type="ECO:0000256" key="3">
    <source>
        <dbReference type="RuleBase" id="RU368068"/>
    </source>
</evidence>
<dbReference type="Pfam" id="PF01019">
    <property type="entry name" value="G_glu_transpept"/>
    <property type="match status" value="1"/>
</dbReference>
<sequence length="575" mass="62910">MGEIAQGRAFKVCLFLLLLLASNPGTAGQESVVARNGVVATDQKECSEIGTRVLREGGNAVDAAVAATFCLGVVCPSYSGIGGGGFMLVRSSSGEAEVFDMREMAPGGAHQDHAQYKFGPLSIAIPGQVAGLYTAHDKYGKLPWRELVKPAEELARKGFQILFGLYKSMKNTKSTIMSDEELKSLFSPDGKQLLSQGDIIRFSKLADTLALIAENGSNVFYNGLIARRLARDIQRAGGIITKEDFRNYRVVTRKPLVATVLGHKLVTAPPPASGGAVVILILKILSNYINSTGDFTEPGLLDHRLIEALKFALSLRTNLGDPKFVDDAKLKANTTTVLRKMISTSYAKKLKNLINDKKTYEPDRYGSKWRQIYDHGTTHLCVVDKQRNVVTMTMSLNSYFGSKMVSPSTGIFLNNQMNDFSIPSTDTPPPSPANFAYKYKRPLSSMAPIILLEGNQVSAVIGASGGLLIPDAVTEVLVNHFIRKLNPVDAVRSPRFYHELYPNVLYHEDFLAEGSRLAISFTEAYLKEMKKKGHKLEKINYWTVCQFVIQKLEGPDSGQLVAVSDLRKGGSPAGY</sequence>
<dbReference type="EC" id="2.3.2.2" evidence="3"/>
<dbReference type="EC" id="3.4.19.13" evidence="3"/>
<dbReference type="InterPro" id="IPR000101">
    <property type="entry name" value="GGT_peptidase"/>
</dbReference>
<comment type="pathway">
    <text evidence="3">Sulfur metabolism; glutathione metabolism.</text>
</comment>
<dbReference type="EMBL" id="JAVIJP010000017">
    <property type="protein sequence ID" value="KAL3640644.1"/>
    <property type="molecule type" value="Genomic_DNA"/>
</dbReference>
<dbReference type="PANTHER" id="PTHR11686:SF34">
    <property type="entry name" value="GLUTATHIONE HYDROLASE 1-RELATED"/>
    <property type="match status" value="1"/>
</dbReference>
<feature type="binding site" evidence="2">
    <location>
        <position position="419"/>
    </location>
    <ligand>
        <name>L-glutamate</name>
        <dbReference type="ChEBI" id="CHEBI:29985"/>
    </ligand>
</feature>
<dbReference type="InterPro" id="IPR043138">
    <property type="entry name" value="GGT_lsub"/>
</dbReference>